<dbReference type="Proteomes" id="UP000076715">
    <property type="component" value="Unassembled WGS sequence"/>
</dbReference>
<proteinExistence type="predicted"/>
<comment type="caution">
    <text evidence="1">The sequence shown here is derived from an EMBL/GenBank/DDBJ whole genome shotgun (WGS) entry which is preliminary data.</text>
</comment>
<name>A0A162ZDL5_9FLAO</name>
<reference evidence="1 2" key="1">
    <citation type="submission" date="2016-01" db="EMBL/GenBank/DDBJ databases">
        <title>The draft genome sequence of Aquimarina sp. RZW4-3-2.</title>
        <authorList>
            <person name="Wang Y."/>
        </authorList>
    </citation>
    <scope>NUCLEOTIDE SEQUENCE [LARGE SCALE GENOMIC DNA]</scope>
    <source>
        <strain evidence="1 2">RZW4-3-2</strain>
    </source>
</reference>
<dbReference type="OrthoDB" id="1367260at2"/>
<dbReference type="STRING" id="1642818.AWE51_08755"/>
<protein>
    <submittedName>
        <fullName evidence="1">Uncharacterized protein</fullName>
    </submittedName>
</protein>
<keyword evidence="2" id="KW-1185">Reference proteome</keyword>
<organism evidence="1 2">
    <name type="scientific">Aquimarina aggregata</name>
    <dbReference type="NCBI Taxonomy" id="1642818"/>
    <lineage>
        <taxon>Bacteria</taxon>
        <taxon>Pseudomonadati</taxon>
        <taxon>Bacteroidota</taxon>
        <taxon>Flavobacteriia</taxon>
        <taxon>Flavobacteriales</taxon>
        <taxon>Flavobacteriaceae</taxon>
        <taxon>Aquimarina</taxon>
    </lineage>
</organism>
<accession>A0A162ZDL5</accession>
<dbReference type="EMBL" id="LQRT01000024">
    <property type="protein sequence ID" value="KZS39731.1"/>
    <property type="molecule type" value="Genomic_DNA"/>
</dbReference>
<gene>
    <name evidence="1" type="ORF">AWE51_08755</name>
</gene>
<evidence type="ECO:0000313" key="1">
    <source>
        <dbReference type="EMBL" id="KZS39731.1"/>
    </source>
</evidence>
<dbReference type="AlphaFoldDB" id="A0A162ZDL5"/>
<dbReference type="RefSeq" id="WP_066315506.1">
    <property type="nucleotide sequence ID" value="NZ_LQRT01000024.1"/>
</dbReference>
<evidence type="ECO:0000313" key="2">
    <source>
        <dbReference type="Proteomes" id="UP000076715"/>
    </source>
</evidence>
<sequence length="118" mass="13701">MEDNAIDPWTNIEFSKNRSNQKFECKENQIRYNNEKAKQKRNAMATINKTLNNNRNVLQSILGDRQSVQRSRDFLLGAGYHFGISTHSLKIKGILWNCVYEYGITKIADQQFKISKTA</sequence>